<dbReference type="Pfam" id="PF00768">
    <property type="entry name" value="Peptidase_S11"/>
    <property type="match status" value="1"/>
</dbReference>
<dbReference type="InterPro" id="IPR012338">
    <property type="entry name" value="Beta-lactam/transpept-like"/>
</dbReference>
<keyword evidence="3" id="KW-0378">Hydrolase</keyword>
<dbReference type="GO" id="GO:0071555">
    <property type="term" value="P:cell wall organization"/>
    <property type="evidence" value="ECO:0007669"/>
    <property type="project" value="UniProtKB-KW"/>
</dbReference>
<dbReference type="Gene3D" id="3.40.710.10">
    <property type="entry name" value="DD-peptidase/beta-lactamase superfamily"/>
    <property type="match status" value="1"/>
</dbReference>
<feature type="active site" description="Acyl-ester intermediate" evidence="7">
    <location>
        <position position="70"/>
    </location>
</feature>
<accession>A0A8F9TYR8</accession>
<evidence type="ECO:0000256" key="3">
    <source>
        <dbReference type="ARBA" id="ARBA00022801"/>
    </source>
</evidence>
<keyword evidence="6" id="KW-0961">Cell wall biogenesis/degradation</keyword>
<feature type="active site" evidence="7">
    <location>
        <position position="130"/>
    </location>
</feature>
<evidence type="ECO:0000256" key="6">
    <source>
        <dbReference type="ARBA" id="ARBA00023316"/>
    </source>
</evidence>
<dbReference type="PANTHER" id="PTHR21581:SF6">
    <property type="entry name" value="TRAFFICKING PROTEIN PARTICLE COMPLEX SUBUNIT 12"/>
    <property type="match status" value="1"/>
</dbReference>
<organism evidence="12 13">
    <name type="scientific">Horticoccus luteus</name>
    <dbReference type="NCBI Taxonomy" id="2862869"/>
    <lineage>
        <taxon>Bacteria</taxon>
        <taxon>Pseudomonadati</taxon>
        <taxon>Verrucomicrobiota</taxon>
        <taxon>Opitutia</taxon>
        <taxon>Opitutales</taxon>
        <taxon>Opitutaceae</taxon>
        <taxon>Horticoccus</taxon>
    </lineage>
</organism>
<evidence type="ECO:0000313" key="12">
    <source>
        <dbReference type="EMBL" id="QYM80208.1"/>
    </source>
</evidence>
<evidence type="ECO:0000313" key="13">
    <source>
        <dbReference type="Proteomes" id="UP000825051"/>
    </source>
</evidence>
<evidence type="ECO:0000256" key="9">
    <source>
        <dbReference type="RuleBase" id="RU004016"/>
    </source>
</evidence>
<dbReference type="SUPFAM" id="SSF56601">
    <property type="entry name" value="beta-lactamase/transpeptidase-like"/>
    <property type="match status" value="1"/>
</dbReference>
<feature type="domain" description="Peptidase S11 D-alanyl-D-alanine carboxypeptidase A N-terminal" evidence="11">
    <location>
        <begin position="43"/>
        <end position="274"/>
    </location>
</feature>
<evidence type="ECO:0000256" key="2">
    <source>
        <dbReference type="ARBA" id="ARBA00022729"/>
    </source>
</evidence>
<dbReference type="GO" id="GO:0006508">
    <property type="term" value="P:proteolysis"/>
    <property type="evidence" value="ECO:0007669"/>
    <property type="project" value="InterPro"/>
</dbReference>
<dbReference type="InterPro" id="IPR018044">
    <property type="entry name" value="Peptidase_S11"/>
</dbReference>
<dbReference type="PRINTS" id="PR00725">
    <property type="entry name" value="DADACBPTASE1"/>
</dbReference>
<keyword evidence="12" id="KW-0645">Protease</keyword>
<dbReference type="PANTHER" id="PTHR21581">
    <property type="entry name" value="D-ALANYL-D-ALANINE CARBOXYPEPTIDASE"/>
    <property type="match status" value="1"/>
</dbReference>
<evidence type="ECO:0000256" key="4">
    <source>
        <dbReference type="ARBA" id="ARBA00022960"/>
    </source>
</evidence>
<reference evidence="12" key="1">
    <citation type="submission" date="2021-08" db="EMBL/GenBank/DDBJ databases">
        <title>Genome of a novel bacterium of the phylum Verrucomicrobia, Oleiharenicola sp. KSB-15.</title>
        <authorList>
            <person name="Chung J.-H."/>
            <person name="Ahn J.-H."/>
            <person name="Yoon Y."/>
            <person name="Kim D.-Y."/>
            <person name="An S.-H."/>
            <person name="Park I."/>
            <person name="Yeon J."/>
        </authorList>
    </citation>
    <scope>NUCLEOTIDE SEQUENCE</scope>
    <source>
        <strain evidence="12">KSB-15</strain>
    </source>
</reference>
<keyword evidence="12" id="KW-0121">Carboxypeptidase</keyword>
<evidence type="ECO:0000259" key="11">
    <source>
        <dbReference type="Pfam" id="PF00768"/>
    </source>
</evidence>
<dbReference type="GO" id="GO:0009002">
    <property type="term" value="F:serine-type D-Ala-D-Ala carboxypeptidase activity"/>
    <property type="evidence" value="ECO:0007669"/>
    <property type="project" value="InterPro"/>
</dbReference>
<comment type="similarity">
    <text evidence="1 9">Belongs to the peptidase S11 family.</text>
</comment>
<dbReference type="InterPro" id="IPR001967">
    <property type="entry name" value="Peptidase_S11_N"/>
</dbReference>
<evidence type="ECO:0000256" key="7">
    <source>
        <dbReference type="PIRSR" id="PIRSR618044-1"/>
    </source>
</evidence>
<keyword evidence="13" id="KW-1185">Reference proteome</keyword>
<evidence type="ECO:0000256" key="1">
    <source>
        <dbReference type="ARBA" id="ARBA00007164"/>
    </source>
</evidence>
<feature type="chain" id="PRO_5034643917" evidence="10">
    <location>
        <begin position="20"/>
        <end position="343"/>
    </location>
</feature>
<evidence type="ECO:0000256" key="5">
    <source>
        <dbReference type="ARBA" id="ARBA00022984"/>
    </source>
</evidence>
<dbReference type="GO" id="GO:0008360">
    <property type="term" value="P:regulation of cell shape"/>
    <property type="evidence" value="ECO:0007669"/>
    <property type="project" value="UniProtKB-KW"/>
</dbReference>
<keyword evidence="2 10" id="KW-0732">Signal</keyword>
<protein>
    <submittedName>
        <fullName evidence="12">D-alanyl-D-alanine carboxypeptidase</fullName>
    </submittedName>
</protein>
<evidence type="ECO:0000256" key="8">
    <source>
        <dbReference type="PIRSR" id="PIRSR618044-2"/>
    </source>
</evidence>
<dbReference type="KEGG" id="ole:K0B96_06220"/>
<feature type="signal peptide" evidence="10">
    <location>
        <begin position="1"/>
        <end position="19"/>
    </location>
</feature>
<evidence type="ECO:0000256" key="10">
    <source>
        <dbReference type="SAM" id="SignalP"/>
    </source>
</evidence>
<dbReference type="GO" id="GO:0009252">
    <property type="term" value="P:peptidoglycan biosynthetic process"/>
    <property type="evidence" value="ECO:0007669"/>
    <property type="project" value="UniProtKB-KW"/>
</dbReference>
<dbReference type="EMBL" id="CP080507">
    <property type="protein sequence ID" value="QYM80208.1"/>
    <property type="molecule type" value="Genomic_DNA"/>
</dbReference>
<gene>
    <name evidence="12" type="ORF">K0B96_06220</name>
</gene>
<feature type="binding site" evidence="8">
    <location>
        <position position="245"/>
    </location>
    <ligand>
        <name>substrate</name>
    </ligand>
</feature>
<feature type="active site" description="Proton acceptor" evidence="7">
    <location>
        <position position="73"/>
    </location>
</feature>
<keyword evidence="4" id="KW-0133">Cell shape</keyword>
<sequence length="343" mass="36540">MTFARRLLFPFLSCAVVLAAVPAVSAAKTHARPAPAREAAPAYKGAIIVDAASGKVLFEDNADISNPPASVTKLMTYLVVSDHLQKGTLTLQTPITVTAEDARMGGTQVWLKEKEVFTVEDLLYALMIQSANDAASALARTTAGTTSAFVELMNARAQSLGMLHTTFRSPHGLPPPSRRIADGDLTTPRDLATLARYLVLHTDILKYTSVKTRRFGEGQRPSDTVVVMNNHNHLLGRINGVDGLKTGFTNGAGFCLAATALRNGHRIIAVSMGSTDRKTRDIKMAELLERGFRLLPADAPAFARAPDAPPATTPITAAPLPAGHDVLGDSSAPVIKFSIPDKK</sequence>
<name>A0A8F9TYR8_9BACT</name>
<dbReference type="AlphaFoldDB" id="A0A8F9TYR8"/>
<dbReference type="Proteomes" id="UP000825051">
    <property type="component" value="Chromosome"/>
</dbReference>
<keyword evidence="5" id="KW-0573">Peptidoglycan synthesis</keyword>
<proteinExistence type="inferred from homology"/>